<feature type="region of interest" description="Disordered" evidence="2">
    <location>
        <begin position="403"/>
        <end position="489"/>
    </location>
</feature>
<feature type="compositionally biased region" description="Basic and acidic residues" evidence="2">
    <location>
        <begin position="475"/>
        <end position="489"/>
    </location>
</feature>
<reference evidence="4" key="3">
    <citation type="submission" date="2023-05" db="EMBL/GenBank/DDBJ databases">
        <authorList>
            <person name="Smith C.H."/>
        </authorList>
    </citation>
    <scope>NUCLEOTIDE SEQUENCE</scope>
    <source>
        <strain evidence="4">CHS0354</strain>
        <tissue evidence="4">Mantle</tissue>
    </source>
</reference>
<dbReference type="SMART" id="SM00248">
    <property type="entry name" value="ANK"/>
    <property type="match status" value="7"/>
</dbReference>
<dbReference type="InterPro" id="IPR036770">
    <property type="entry name" value="Ankyrin_rpt-contain_sf"/>
</dbReference>
<dbReference type="InterPro" id="IPR027417">
    <property type="entry name" value="P-loop_NTPase"/>
</dbReference>
<dbReference type="SUPFAM" id="SSF57997">
    <property type="entry name" value="Tropomyosin"/>
    <property type="match status" value="1"/>
</dbReference>
<sequence length="1979" mass="224868">MKAEMATSVPSEKVRDKEYTNWLKVTLALYYMKSGLHTFIQSEFNCLHQSLVQKIYGGQKVPLLPCSICHASLVKRNKYTGTWDIPNQCGSYCDVWLYELLVFHTSPKSEKIYWNNTDVSLWPFSPWQCAKVFMPRGQLPSSTGPAECDAQALLTLLSNCRHFHRKLSPSGLSLTHTVSDIRNKVMHNGEMKLSDTDRKNYIQQIIQLLEDPVSLKSTEDCKAAVGNICKIDNDSVDVVFNVGLEITAMREAVNELRQELGNQEKETAETLEKLKEEYEQLREQVNKRFEDVEKELILHENRMDTIERDIESVKEKTDTVLQQHEKKLQEMHTTVASEQKRFEDVETKMDTIDRDIQSVKEETESLLQQQEKNTQMTEILYERVASQDVRLLAVEENVSKLQFGQKTEKKKSCRKGTNAQKRRLPGNKNGPPPKRILSKKQGTNAQKRRPQDDKNGPAPKRILSKKQETVSPETLSKRRPETEGLKHLKRQTEDKVDTVRRLECILTLQAEKAKKLLEEKRSVVIKGNPGEGKTTTALHLIDNEIYSDRRAVVYSPTDWKMVDTDWVDIIVIEDMFGQSDLDPDRLEKWMVYLPTIQEHVDAGKLQVIITTRVDILSKAHSMLGSLKLFSANLSLMLSSEKLERSEKMGILNRELRRCKRNMKEDKKKQCIANFYGLIGFPQCCSLFAGDDNLFNRGSDFFKSPNKYFAENINKLKDTTFLSLAFLFCSGKISEEYLSSETMPESGNCLLDELTSCLHISKKKASITLLRDAYDRFLGLYVVKSISYKSYFSDRQSCIEFAHAIIYEAVGHTLGNRCPEMIIKYGTSEFLYQQTYTAAAKGTLSQNVFLPVCVYSLLAERMVSDVVKNRLVKSVVKHSALKQSQFVLELEKELLKKRNGAKKFLMTHSHRVSYDNEHTQCFNSLQDSSFRTFLELILEADADTVRLVHNHFLKFLACAQQNTKDCWKCEKKQELLELTLYYHHFEIADKLITMNACYTHTSLSTAARHDDLIRVNTILESLKMNKTFSTKCQEAKKALCNAYISGNQSIIDQLLMEGITLEGSSVKYVVQHGNKNALLDIVEHLRCHNKWIPHWDIDVTDKDYSYLDSCMSSNAFYISDKTDNHPFSTALYLAYANEKLDMADCLVKNGVKVSMGMLENVLKFSQKTVETLIQHLKDADTWNSKCDVASKALVKVYREQKDDLCELLIHNGVLLTMNNLPGVTNSGSLETTKKAIQHLIDIGEWNPKCDVASEALEKAFSEETIEVCELLIQNGVSLTMKNLPGVIYGTSYTAEKAIKHLKETGNWNPMCDDALFALEEAFISTKSDYYNMLTFLTEGSYNNEYMDYDAWILLNDGNRDNDIYTLLTQNGVSFTTKNLFCLLFEYNHLSGDVIEIAFEVISDLKDAGKWDPKCASEALKEAYKRDNCELCYLLIRNGVSLTMADLPDLVAYIVDDDDSEFLSIKEVIRHLKKTGNWNPKCDAASTALEIAFENDSHDVHDLLILEGVPLPLEQNLKDTGNWNPKSYAASEALEKAYIRQNYDRCDLLIQERVSLTMENLPGIIERSLKTFEKAIQHLKDTGNWHSNCNDASKSLEEAFCEEKFDTCELLIQCGVSLTMKNLPGGYEISLKHVEKAIQNLKDTGNWDPECDDASEALEKAFKRQMYDVCELLIQEEVVLTMKNLPGVQTKSVMQAKHHLICSGKWNPKCDDASKTLENAFYKENYDMCNLLIQEGVSLMMNNLPGVICETSLQTAEKAIQNLKDAGKWDPKCDDASEALEKAFCKQKFDVCQLLIHDGVSLTMKNLPGIISLESFKTAVQNLKHTGNWDPKCDDASEALEKSFCKQRIDVSQLLFQDGISLAMNLPPVTHVSKGSLGIVANKMQLKTANKAIQNLKETGNWDPKCRDASKALEIAYLEHNSDVLDILIQEEVSLTMKNLPGIVGKFQGSLEVVKNAIQHMKDIGSWYPTCSDASEALENA</sequence>
<name>A0AAE0S7T0_9BIVA</name>
<keyword evidence="5" id="KW-1185">Reference proteome</keyword>
<evidence type="ECO:0000256" key="2">
    <source>
        <dbReference type="SAM" id="MobiDB-lite"/>
    </source>
</evidence>
<dbReference type="PANTHER" id="PTHR35083">
    <property type="entry name" value="RGD1565685 PROTEIN"/>
    <property type="match status" value="1"/>
</dbReference>
<dbReference type="Pfam" id="PF20720">
    <property type="entry name" value="nSTAND3"/>
    <property type="match status" value="1"/>
</dbReference>
<dbReference type="SUPFAM" id="SSF52540">
    <property type="entry name" value="P-loop containing nucleoside triphosphate hydrolases"/>
    <property type="match status" value="1"/>
</dbReference>
<reference evidence="4" key="2">
    <citation type="journal article" date="2021" name="Genome Biol. Evol.">
        <title>Developing a high-quality reference genome for a parasitic bivalve with doubly uniparental inheritance (Bivalvia: Unionida).</title>
        <authorList>
            <person name="Smith C.H."/>
        </authorList>
    </citation>
    <scope>NUCLEOTIDE SEQUENCE</scope>
    <source>
        <strain evidence="4">CHS0354</strain>
        <tissue evidence="4">Mantle</tissue>
    </source>
</reference>
<feature type="domain" description="Novel STAND NTPase 3" evidence="3">
    <location>
        <begin position="509"/>
        <end position="655"/>
    </location>
</feature>
<proteinExistence type="predicted"/>
<comment type="caution">
    <text evidence="4">The sequence shown here is derived from an EMBL/GenBank/DDBJ whole genome shotgun (WGS) entry which is preliminary data.</text>
</comment>
<evidence type="ECO:0000259" key="3">
    <source>
        <dbReference type="Pfam" id="PF20720"/>
    </source>
</evidence>
<dbReference type="Gene3D" id="1.25.40.20">
    <property type="entry name" value="Ankyrin repeat-containing domain"/>
    <property type="match status" value="2"/>
</dbReference>
<gene>
    <name evidence="4" type="ORF">CHS0354_000899</name>
</gene>
<feature type="coiled-coil region" evidence="1">
    <location>
        <begin position="246"/>
        <end position="369"/>
    </location>
</feature>
<dbReference type="InterPro" id="IPR027897">
    <property type="entry name" value="DUF4559"/>
</dbReference>
<evidence type="ECO:0000256" key="1">
    <source>
        <dbReference type="SAM" id="Coils"/>
    </source>
</evidence>
<dbReference type="PANTHER" id="PTHR35083:SF1">
    <property type="entry name" value="RGD1565685 PROTEIN"/>
    <property type="match status" value="1"/>
</dbReference>
<organism evidence="4 5">
    <name type="scientific">Potamilus streckersoni</name>
    <dbReference type="NCBI Taxonomy" id="2493646"/>
    <lineage>
        <taxon>Eukaryota</taxon>
        <taxon>Metazoa</taxon>
        <taxon>Spiralia</taxon>
        <taxon>Lophotrochozoa</taxon>
        <taxon>Mollusca</taxon>
        <taxon>Bivalvia</taxon>
        <taxon>Autobranchia</taxon>
        <taxon>Heteroconchia</taxon>
        <taxon>Palaeoheterodonta</taxon>
        <taxon>Unionida</taxon>
        <taxon>Unionoidea</taxon>
        <taxon>Unionidae</taxon>
        <taxon>Ambleminae</taxon>
        <taxon>Lampsilini</taxon>
        <taxon>Potamilus</taxon>
    </lineage>
</organism>
<protein>
    <recommendedName>
        <fullName evidence="3">Novel STAND NTPase 3 domain-containing protein</fullName>
    </recommendedName>
</protein>
<reference evidence="4" key="1">
    <citation type="journal article" date="2021" name="Genome Biol. Evol.">
        <title>A High-Quality Reference Genome for a Parasitic Bivalve with Doubly Uniparental Inheritance (Bivalvia: Unionida).</title>
        <authorList>
            <person name="Smith C.H."/>
        </authorList>
    </citation>
    <scope>NUCLEOTIDE SEQUENCE</scope>
    <source>
        <strain evidence="4">CHS0354</strain>
    </source>
</reference>
<dbReference type="InterPro" id="IPR002110">
    <property type="entry name" value="Ankyrin_rpt"/>
</dbReference>
<evidence type="ECO:0000313" key="4">
    <source>
        <dbReference type="EMBL" id="KAK3586375.1"/>
    </source>
</evidence>
<dbReference type="Proteomes" id="UP001195483">
    <property type="component" value="Unassembled WGS sequence"/>
</dbReference>
<evidence type="ECO:0000313" key="5">
    <source>
        <dbReference type="Proteomes" id="UP001195483"/>
    </source>
</evidence>
<keyword evidence="1" id="KW-0175">Coiled coil</keyword>
<accession>A0AAE0S7T0</accession>
<dbReference type="SUPFAM" id="SSF48403">
    <property type="entry name" value="Ankyrin repeat"/>
    <property type="match status" value="3"/>
</dbReference>
<dbReference type="InterPro" id="IPR049050">
    <property type="entry name" value="nSTAND3"/>
</dbReference>
<feature type="compositionally biased region" description="Basic residues" evidence="2">
    <location>
        <begin position="408"/>
        <end position="425"/>
    </location>
</feature>
<dbReference type="EMBL" id="JAEAOA010000095">
    <property type="protein sequence ID" value="KAK3586375.1"/>
    <property type="molecule type" value="Genomic_DNA"/>
</dbReference>
<dbReference type="Pfam" id="PF15112">
    <property type="entry name" value="DUF4559"/>
    <property type="match status" value="1"/>
</dbReference>